<sequence>MHGPWHATCRAGRATGPAQLSRPVWPPIVVDVVIRGTGKTLPGSGWPRGSNYEVEGWECSASCSHSIPSATSGLLGSQPPSEGTVADEEMGFLMQPIKRFTVLEEVNNSDVPMAPLHYLVGATASGELQHAQALELSMDGQICATQAVVVAEREISPQKA</sequence>
<dbReference type="AlphaFoldDB" id="M8AET0"/>
<evidence type="ECO:0000313" key="1">
    <source>
        <dbReference type="EMBL" id="EMS59129.1"/>
    </source>
</evidence>
<accession>M8AET0</accession>
<organism evidence="1">
    <name type="scientific">Triticum urartu</name>
    <name type="common">Red wild einkorn</name>
    <name type="synonym">Crithodium urartu</name>
    <dbReference type="NCBI Taxonomy" id="4572"/>
    <lineage>
        <taxon>Eukaryota</taxon>
        <taxon>Viridiplantae</taxon>
        <taxon>Streptophyta</taxon>
        <taxon>Embryophyta</taxon>
        <taxon>Tracheophyta</taxon>
        <taxon>Spermatophyta</taxon>
        <taxon>Magnoliopsida</taxon>
        <taxon>Liliopsida</taxon>
        <taxon>Poales</taxon>
        <taxon>Poaceae</taxon>
        <taxon>BOP clade</taxon>
        <taxon>Pooideae</taxon>
        <taxon>Triticodae</taxon>
        <taxon>Triticeae</taxon>
        <taxon>Triticinae</taxon>
        <taxon>Triticum</taxon>
    </lineage>
</organism>
<dbReference type="EMBL" id="KD124617">
    <property type="protein sequence ID" value="EMS59129.1"/>
    <property type="molecule type" value="Genomic_DNA"/>
</dbReference>
<name>M8AET0_TRIUA</name>
<protein>
    <submittedName>
        <fullName evidence="1">Uncharacterized protein</fullName>
    </submittedName>
</protein>
<gene>
    <name evidence="1" type="ORF">TRIUR3_20554</name>
</gene>
<proteinExistence type="predicted"/>
<reference evidence="1" key="1">
    <citation type="journal article" date="2013" name="Nature">
        <title>Draft genome of the wheat A-genome progenitor Triticum urartu.</title>
        <authorList>
            <person name="Ling H.Q."/>
            <person name="Zhao S."/>
            <person name="Liu D."/>
            <person name="Wang J."/>
            <person name="Sun H."/>
            <person name="Zhang C."/>
            <person name="Fan H."/>
            <person name="Li D."/>
            <person name="Dong L."/>
            <person name="Tao Y."/>
            <person name="Gao C."/>
            <person name="Wu H."/>
            <person name="Li Y."/>
            <person name="Cui Y."/>
            <person name="Guo X."/>
            <person name="Zheng S."/>
            <person name="Wang B."/>
            <person name="Yu K."/>
            <person name="Liang Q."/>
            <person name="Yang W."/>
            <person name="Lou X."/>
            <person name="Chen J."/>
            <person name="Feng M."/>
            <person name="Jian J."/>
            <person name="Zhang X."/>
            <person name="Luo G."/>
            <person name="Jiang Y."/>
            <person name="Liu J."/>
            <person name="Wang Z."/>
            <person name="Sha Y."/>
            <person name="Zhang B."/>
            <person name="Wu H."/>
            <person name="Tang D."/>
            <person name="Shen Q."/>
            <person name="Xue P."/>
            <person name="Zou S."/>
            <person name="Wang X."/>
            <person name="Liu X."/>
            <person name="Wang F."/>
            <person name="Yang Y."/>
            <person name="An X."/>
            <person name="Dong Z."/>
            <person name="Zhang K."/>
            <person name="Zhang X."/>
            <person name="Luo M.C."/>
            <person name="Dvorak J."/>
            <person name="Tong Y."/>
            <person name="Wang J."/>
            <person name="Yang H."/>
            <person name="Li Z."/>
            <person name="Wang D."/>
            <person name="Zhang A."/>
            <person name="Wang J."/>
        </authorList>
    </citation>
    <scope>NUCLEOTIDE SEQUENCE</scope>
</reference>